<dbReference type="Proteomes" id="UP000198844">
    <property type="component" value="Unassembled WGS sequence"/>
</dbReference>
<dbReference type="InterPro" id="IPR004838">
    <property type="entry name" value="NHTrfase_class1_PyrdxlP-BS"/>
</dbReference>
<dbReference type="PANTHER" id="PTHR46383">
    <property type="entry name" value="ASPARTATE AMINOTRANSFERASE"/>
    <property type="match status" value="1"/>
</dbReference>
<keyword evidence="3 6" id="KW-0032">Aminotransferase</keyword>
<dbReference type="GO" id="GO:0006520">
    <property type="term" value="P:amino acid metabolic process"/>
    <property type="evidence" value="ECO:0007669"/>
    <property type="project" value="InterPro"/>
</dbReference>
<proteinExistence type="inferred from homology"/>
<accession>A0A1I7BCF8</accession>
<dbReference type="Pfam" id="PF00155">
    <property type="entry name" value="Aminotran_1_2"/>
    <property type="match status" value="1"/>
</dbReference>
<organism evidence="8 9">
    <name type="scientific">Paraburkholderia aspalathi</name>
    <dbReference type="NCBI Taxonomy" id="1324617"/>
    <lineage>
        <taxon>Bacteria</taxon>
        <taxon>Pseudomonadati</taxon>
        <taxon>Pseudomonadota</taxon>
        <taxon>Betaproteobacteria</taxon>
        <taxon>Burkholderiales</taxon>
        <taxon>Burkholderiaceae</taxon>
        <taxon>Paraburkholderia</taxon>
    </lineage>
</organism>
<evidence type="ECO:0000256" key="4">
    <source>
        <dbReference type="ARBA" id="ARBA00022679"/>
    </source>
</evidence>
<evidence type="ECO:0000256" key="1">
    <source>
        <dbReference type="ARBA" id="ARBA00001933"/>
    </source>
</evidence>
<dbReference type="InterPro" id="IPR004839">
    <property type="entry name" value="Aminotransferase_I/II_large"/>
</dbReference>
<keyword evidence="5" id="KW-0663">Pyridoxal phosphate</keyword>
<dbReference type="PANTHER" id="PTHR46383:SF1">
    <property type="entry name" value="ASPARTATE AMINOTRANSFERASE"/>
    <property type="match status" value="1"/>
</dbReference>
<dbReference type="InterPro" id="IPR015422">
    <property type="entry name" value="PyrdxlP-dep_Trfase_small"/>
</dbReference>
<dbReference type="GO" id="GO:0008483">
    <property type="term" value="F:transaminase activity"/>
    <property type="evidence" value="ECO:0007669"/>
    <property type="project" value="UniProtKB-KW"/>
</dbReference>
<evidence type="ECO:0000313" key="9">
    <source>
        <dbReference type="Proteomes" id="UP000198844"/>
    </source>
</evidence>
<reference evidence="8 9" key="1">
    <citation type="submission" date="2016-10" db="EMBL/GenBank/DDBJ databases">
        <authorList>
            <person name="de Groot N.N."/>
        </authorList>
    </citation>
    <scope>NUCLEOTIDE SEQUENCE [LARGE SCALE GENOMIC DNA]</scope>
    <source>
        <strain evidence="8 9">LMG 27731</strain>
    </source>
</reference>
<dbReference type="GO" id="GO:0030170">
    <property type="term" value="F:pyridoxal phosphate binding"/>
    <property type="evidence" value="ECO:0007669"/>
    <property type="project" value="InterPro"/>
</dbReference>
<dbReference type="Gene3D" id="3.40.640.10">
    <property type="entry name" value="Type I PLP-dependent aspartate aminotransferase-like (Major domain)"/>
    <property type="match status" value="1"/>
</dbReference>
<evidence type="ECO:0000313" key="8">
    <source>
        <dbReference type="EMBL" id="SFT84875.1"/>
    </source>
</evidence>
<dbReference type="RefSeq" id="WP_167378350.1">
    <property type="nucleotide sequence ID" value="NZ_FPBH01000004.1"/>
</dbReference>
<keyword evidence="4 6" id="KW-0808">Transferase</keyword>
<dbReference type="CDD" id="cd00609">
    <property type="entry name" value="AAT_like"/>
    <property type="match status" value="1"/>
</dbReference>
<comment type="cofactor">
    <cofactor evidence="1 6">
        <name>pyridoxal 5'-phosphate</name>
        <dbReference type="ChEBI" id="CHEBI:597326"/>
    </cofactor>
</comment>
<dbReference type="InterPro" id="IPR050596">
    <property type="entry name" value="AspAT/PAT-like"/>
</dbReference>
<dbReference type="InterPro" id="IPR015424">
    <property type="entry name" value="PyrdxlP-dep_Trfase"/>
</dbReference>
<dbReference type="EC" id="2.6.1.-" evidence="6"/>
<evidence type="ECO:0000256" key="2">
    <source>
        <dbReference type="ARBA" id="ARBA00007441"/>
    </source>
</evidence>
<dbReference type="EMBL" id="FPBH01000004">
    <property type="protein sequence ID" value="SFT84875.1"/>
    <property type="molecule type" value="Genomic_DNA"/>
</dbReference>
<dbReference type="Gene3D" id="3.90.1150.10">
    <property type="entry name" value="Aspartate Aminotransferase, domain 1"/>
    <property type="match status" value="1"/>
</dbReference>
<evidence type="ECO:0000256" key="6">
    <source>
        <dbReference type="RuleBase" id="RU000481"/>
    </source>
</evidence>
<dbReference type="InterPro" id="IPR015421">
    <property type="entry name" value="PyrdxlP-dep_Trfase_major"/>
</dbReference>
<dbReference type="PROSITE" id="PS00105">
    <property type="entry name" value="AA_TRANSFER_CLASS_1"/>
    <property type="match status" value="1"/>
</dbReference>
<gene>
    <name evidence="8" type="ORF">SAMN05192563_1004356</name>
</gene>
<evidence type="ECO:0000259" key="7">
    <source>
        <dbReference type="Pfam" id="PF00155"/>
    </source>
</evidence>
<sequence>MKPDFLAQRVRTAKPSATKEMTRLANELKREGRDVIALSQGEPDFPTPQHVREAAKSAIDRNESRYTDVAGTLALREAVARKFERDNGLSFDPGQIQVGCGAKQVLYNALQATIGPGDEVIIPTPAWVSYPEMVLLADGRPVIVRCGASTGFKITPEQLEDAITARTKWLMLNSPSNPSGAVYTHNELMALGEVLLRHPHVWVMADDIYEKIRYDTTPFATPAAVVPDLAARTLTINGVSKAYAMTGWRVGFGAGPVPLIKAMNLVQSQATSHTSSISQAASIAALDGPTDFLHGFVQAFRRRRDTVVAALQSVDGLTCDSPRGAFYAFPGCHGLLGRQTPSGALIETDTDLAMHILRSSGVAVVPGSAFELPGHFRVSYAASDAELFQAMNRISEACSALR</sequence>
<evidence type="ECO:0000256" key="5">
    <source>
        <dbReference type="ARBA" id="ARBA00022898"/>
    </source>
</evidence>
<dbReference type="FunFam" id="3.40.640.10:FF:000033">
    <property type="entry name" value="Aspartate aminotransferase"/>
    <property type="match status" value="1"/>
</dbReference>
<evidence type="ECO:0000256" key="3">
    <source>
        <dbReference type="ARBA" id="ARBA00022576"/>
    </source>
</evidence>
<dbReference type="AlphaFoldDB" id="A0A1I7BCF8"/>
<dbReference type="SUPFAM" id="SSF53383">
    <property type="entry name" value="PLP-dependent transferases"/>
    <property type="match status" value="1"/>
</dbReference>
<feature type="domain" description="Aminotransferase class I/classII large" evidence="7">
    <location>
        <begin position="34"/>
        <end position="394"/>
    </location>
</feature>
<protein>
    <recommendedName>
        <fullName evidence="6">Aminotransferase</fullName>
        <ecNumber evidence="6">2.6.1.-</ecNumber>
    </recommendedName>
</protein>
<comment type="similarity">
    <text evidence="2 6">Belongs to the class-I pyridoxal-phosphate-dependent aminotransferase family.</text>
</comment>
<name>A0A1I7BCF8_9BURK</name>